<keyword evidence="1" id="KW-0028">Amino-acid biosynthesis</keyword>
<evidence type="ECO:0000313" key="4">
    <source>
        <dbReference type="Proteomes" id="UP000583800"/>
    </source>
</evidence>
<evidence type="ECO:0000256" key="2">
    <source>
        <dbReference type="ARBA" id="ARBA00023141"/>
    </source>
</evidence>
<dbReference type="GO" id="GO:0008652">
    <property type="term" value="P:amino acid biosynthetic process"/>
    <property type="evidence" value="ECO:0007669"/>
    <property type="project" value="UniProtKB-KW"/>
</dbReference>
<protein>
    <submittedName>
        <fullName evidence="3">Shikimate kinase</fullName>
    </submittedName>
</protein>
<dbReference type="GO" id="GO:0005829">
    <property type="term" value="C:cytosol"/>
    <property type="evidence" value="ECO:0007669"/>
    <property type="project" value="TreeGrafter"/>
</dbReference>
<dbReference type="Pfam" id="PF01202">
    <property type="entry name" value="SKI"/>
    <property type="match status" value="1"/>
</dbReference>
<proteinExistence type="predicted"/>
<sequence length="166" mass="17725">MVGLMGSGKTSAGRLISQALGVPLSDSDPFLVDTYGGTAAQIAAREGADVLHGREAEHVLAELAGRVPKVITAAASSVEDPRVRAALREAFVVWLDAPDAVLAERMRSDDHRPAFGPAEMRARRGAYFREVADMTCDVSVMSPEEVAEAVLREIRLPARDRQGSQG</sequence>
<dbReference type="PANTHER" id="PTHR21087">
    <property type="entry name" value="SHIKIMATE KINASE"/>
    <property type="match status" value="1"/>
</dbReference>
<dbReference type="AlphaFoldDB" id="A0A7X0CAT3"/>
<evidence type="ECO:0000256" key="1">
    <source>
        <dbReference type="ARBA" id="ARBA00022605"/>
    </source>
</evidence>
<gene>
    <name evidence="3" type="ORF">FHU36_007980</name>
</gene>
<dbReference type="Gene3D" id="3.40.50.300">
    <property type="entry name" value="P-loop containing nucleotide triphosphate hydrolases"/>
    <property type="match status" value="1"/>
</dbReference>
<keyword evidence="3" id="KW-0808">Transferase</keyword>
<keyword evidence="2" id="KW-0057">Aromatic amino acid biosynthesis</keyword>
<name>A0A7X0CAT3_9ACTN</name>
<keyword evidence="4" id="KW-1185">Reference proteome</keyword>
<organism evidence="3 4">
    <name type="scientific">Nonomuraea muscovyensis</name>
    <dbReference type="NCBI Taxonomy" id="1124761"/>
    <lineage>
        <taxon>Bacteria</taxon>
        <taxon>Bacillati</taxon>
        <taxon>Actinomycetota</taxon>
        <taxon>Actinomycetes</taxon>
        <taxon>Streptosporangiales</taxon>
        <taxon>Streptosporangiaceae</taxon>
        <taxon>Nonomuraea</taxon>
    </lineage>
</organism>
<evidence type="ECO:0000313" key="3">
    <source>
        <dbReference type="EMBL" id="MBB6351397.1"/>
    </source>
</evidence>
<dbReference type="GO" id="GO:0004765">
    <property type="term" value="F:shikimate kinase activity"/>
    <property type="evidence" value="ECO:0007669"/>
    <property type="project" value="TreeGrafter"/>
</dbReference>
<dbReference type="RefSeq" id="WP_246503283.1">
    <property type="nucleotide sequence ID" value="NZ_JACHJB010000004.1"/>
</dbReference>
<accession>A0A7X0CAT3</accession>
<keyword evidence="3" id="KW-0418">Kinase</keyword>
<reference evidence="3 4" key="1">
    <citation type="submission" date="2020-08" db="EMBL/GenBank/DDBJ databases">
        <title>Sequencing the genomes of 1000 actinobacteria strains.</title>
        <authorList>
            <person name="Klenk H.-P."/>
        </authorList>
    </citation>
    <scope>NUCLEOTIDE SEQUENCE [LARGE SCALE GENOMIC DNA]</scope>
    <source>
        <strain evidence="3 4">DSM 45913</strain>
    </source>
</reference>
<dbReference type="SUPFAM" id="SSF52540">
    <property type="entry name" value="P-loop containing nucleoside triphosphate hydrolases"/>
    <property type="match status" value="1"/>
</dbReference>
<comment type="caution">
    <text evidence="3">The sequence shown here is derived from an EMBL/GenBank/DDBJ whole genome shotgun (WGS) entry which is preliminary data.</text>
</comment>
<dbReference type="Proteomes" id="UP000583800">
    <property type="component" value="Unassembled WGS sequence"/>
</dbReference>
<dbReference type="PANTHER" id="PTHR21087:SF16">
    <property type="entry name" value="SHIKIMATE KINASE 1, CHLOROPLASTIC"/>
    <property type="match status" value="1"/>
</dbReference>
<dbReference type="InterPro" id="IPR031322">
    <property type="entry name" value="Shikimate/glucono_kinase"/>
</dbReference>
<dbReference type="GO" id="GO:0009073">
    <property type="term" value="P:aromatic amino acid family biosynthetic process"/>
    <property type="evidence" value="ECO:0007669"/>
    <property type="project" value="UniProtKB-KW"/>
</dbReference>
<dbReference type="InterPro" id="IPR027417">
    <property type="entry name" value="P-loop_NTPase"/>
</dbReference>
<dbReference type="EMBL" id="JACHJB010000004">
    <property type="protein sequence ID" value="MBB6351397.1"/>
    <property type="molecule type" value="Genomic_DNA"/>
</dbReference>